<dbReference type="InterPro" id="IPR043129">
    <property type="entry name" value="ATPase_NBD"/>
</dbReference>
<gene>
    <name evidence="1" type="ORF">MGU_08393</name>
</gene>
<protein>
    <submittedName>
        <fullName evidence="1">Hsp70 family chaperone</fullName>
    </submittedName>
</protein>
<dbReference type="PANTHER" id="PTHR14187:SF5">
    <property type="entry name" value="HEAT SHOCK 70 KDA PROTEIN 12A"/>
    <property type="match status" value="1"/>
</dbReference>
<dbReference type="Gene3D" id="3.30.420.40">
    <property type="match status" value="1"/>
</dbReference>
<accession>A0A0B4H3S7</accession>
<proteinExistence type="predicted"/>
<keyword evidence="2" id="KW-1185">Reference proteome</keyword>
<dbReference type="PRINTS" id="PR00301">
    <property type="entry name" value="HEATSHOCK70"/>
</dbReference>
<sequence length="598" mass="67456">MALKGSADLADRGAFMRKTSSVPNERWSMRGLMKRIKARTNSSFDDTLVIGIDFGTTQGNEINVITSWPGPGREEGKAPTELLYEHDKVLWGYEVPYNTDPIRWFKLLLLKDEDVEEALRLSDYYLRAKKMLRELNKAPTDFIADYLRALWQHTLDTIHKSRSKSVIAALTFHVVITVPAIWKDYARASMREAAAKAGILDNRPAGPTTLSFVPEPEAAALVTLCEYGKMLKTDDVYVICDAGGGTVDLISYRIGDLDPIELHEAVIGTGRSITHRKTLIRRYWNTYKPTYTSKDINREFLINILAEAFKSSDISDMTRKPYIKDGRIHFSNSDIQGAFTSAFSSIEKLVDGQIKEAKEKGLYVRGVILVGGLGASPYLYNHLKARYSKQDIEVLQAAGMRPRTAICRGAIFKGYLDGANVAGENSAPVSIVSTIARQSLGVMYNDVFEDGVHQKRDKYWDENEGIWRARNQMRWYLRKGDSVSTGEPIRHDFYIAFATEEEFDDDGGTLFGEILQCDDSILPSRRSKKVQKLCEIICKYDNETTFDLLEDYRGQNGNELKKFVYEVIMVPSGACTEFAVYYQGSKLGSCNVQIDFSK</sequence>
<name>A0A0B4H3S7_METGA</name>
<dbReference type="AlphaFoldDB" id="A0A0B4H3S7"/>
<dbReference type="EMBL" id="AZNH01000042">
    <property type="protein sequence ID" value="KID84431.1"/>
    <property type="molecule type" value="Genomic_DNA"/>
</dbReference>
<organism evidence="1 2">
    <name type="scientific">Metarhizium guizhouense (strain ARSEF 977)</name>
    <dbReference type="NCBI Taxonomy" id="1276136"/>
    <lineage>
        <taxon>Eukaryota</taxon>
        <taxon>Fungi</taxon>
        <taxon>Dikarya</taxon>
        <taxon>Ascomycota</taxon>
        <taxon>Pezizomycotina</taxon>
        <taxon>Sordariomycetes</taxon>
        <taxon>Hypocreomycetidae</taxon>
        <taxon>Hypocreales</taxon>
        <taxon>Clavicipitaceae</taxon>
        <taxon>Metarhizium</taxon>
    </lineage>
</organism>
<reference evidence="1 2" key="1">
    <citation type="journal article" date="2014" name="Proc. Natl. Acad. Sci. U.S.A.">
        <title>Trajectory and genomic determinants of fungal-pathogen speciation and host adaptation.</title>
        <authorList>
            <person name="Hu X."/>
            <person name="Xiao G."/>
            <person name="Zheng P."/>
            <person name="Shang Y."/>
            <person name="Su Y."/>
            <person name="Zhang X."/>
            <person name="Liu X."/>
            <person name="Zhan S."/>
            <person name="St Leger R.J."/>
            <person name="Wang C."/>
        </authorList>
    </citation>
    <scope>NUCLEOTIDE SEQUENCE [LARGE SCALE GENOMIC DNA]</scope>
    <source>
        <strain evidence="1 2">ARSEF 977</strain>
    </source>
</reference>
<evidence type="ECO:0000313" key="1">
    <source>
        <dbReference type="EMBL" id="KID84431.1"/>
    </source>
</evidence>
<dbReference type="PANTHER" id="PTHR14187">
    <property type="entry name" value="ALPHA KINASE/ELONGATION FACTOR 2 KINASE"/>
    <property type="match status" value="1"/>
</dbReference>
<dbReference type="CDD" id="cd10170">
    <property type="entry name" value="ASKHA_NBD_HSP70"/>
    <property type="match status" value="1"/>
</dbReference>
<dbReference type="HOGENOM" id="CLU_009958_6_1_1"/>
<evidence type="ECO:0000313" key="2">
    <source>
        <dbReference type="Proteomes" id="UP000031192"/>
    </source>
</evidence>
<dbReference type="SUPFAM" id="SSF53067">
    <property type="entry name" value="Actin-like ATPase domain"/>
    <property type="match status" value="2"/>
</dbReference>
<dbReference type="Proteomes" id="UP000031192">
    <property type="component" value="Unassembled WGS sequence"/>
</dbReference>
<comment type="caution">
    <text evidence="1">The sequence shown here is derived from an EMBL/GenBank/DDBJ whole genome shotgun (WGS) entry which is preliminary data.</text>
</comment>